<keyword evidence="7" id="KW-0406">Ion transport</keyword>
<keyword evidence="3" id="KW-0050">Antiport</keyword>
<dbReference type="InterPro" id="IPR038770">
    <property type="entry name" value="Na+/solute_symporter_sf"/>
</dbReference>
<feature type="transmembrane region" description="Helical" evidence="9">
    <location>
        <begin position="75"/>
        <end position="96"/>
    </location>
</feature>
<feature type="transmembrane region" description="Helical" evidence="9">
    <location>
        <begin position="199"/>
        <end position="224"/>
    </location>
</feature>
<keyword evidence="8 9" id="KW-0472">Membrane</keyword>
<feature type="domain" description="Cation/H+ exchanger transmembrane" evidence="10">
    <location>
        <begin position="25"/>
        <end position="409"/>
    </location>
</feature>
<dbReference type="GO" id="GO:1902600">
    <property type="term" value="P:proton transmembrane transport"/>
    <property type="evidence" value="ECO:0007669"/>
    <property type="project" value="InterPro"/>
</dbReference>
<dbReference type="PANTHER" id="PTHR32507">
    <property type="entry name" value="NA(+)/H(+) ANTIPORTER 1"/>
    <property type="match status" value="1"/>
</dbReference>
<keyword evidence="5 9" id="KW-0812">Transmembrane</keyword>
<feature type="transmembrane region" description="Helical" evidence="9">
    <location>
        <begin position="320"/>
        <end position="343"/>
    </location>
</feature>
<feature type="transmembrane region" description="Helical" evidence="9">
    <location>
        <begin position="45"/>
        <end position="63"/>
    </location>
</feature>
<dbReference type="GO" id="GO:0015297">
    <property type="term" value="F:antiporter activity"/>
    <property type="evidence" value="ECO:0007669"/>
    <property type="project" value="UniProtKB-KW"/>
</dbReference>
<feature type="transmembrane region" description="Helical" evidence="9">
    <location>
        <begin position="132"/>
        <end position="152"/>
    </location>
</feature>
<dbReference type="PANTHER" id="PTHR32507:SF0">
    <property type="entry name" value="NA(+)_H(+) ANTIPORTER 2-RELATED"/>
    <property type="match status" value="1"/>
</dbReference>
<evidence type="ECO:0000259" key="10">
    <source>
        <dbReference type="Pfam" id="PF00999"/>
    </source>
</evidence>
<dbReference type="Gene3D" id="1.20.1530.20">
    <property type="match status" value="1"/>
</dbReference>
<evidence type="ECO:0000256" key="9">
    <source>
        <dbReference type="SAM" id="Phobius"/>
    </source>
</evidence>
<reference evidence="12" key="1">
    <citation type="submission" date="2018-11" db="EMBL/GenBank/DDBJ databases">
        <title>Complete genome sequence of Paenibacillus sp. ML311-T8.</title>
        <authorList>
            <person name="Nam Y.-D."/>
            <person name="Kang J."/>
            <person name="Chung W.-H."/>
            <person name="Park Y.S."/>
        </authorList>
    </citation>
    <scope>NUCLEOTIDE SEQUENCE [LARGE SCALE GENOMIC DNA]</scope>
    <source>
        <strain evidence="12">ML311-T8</strain>
    </source>
</reference>
<dbReference type="Proteomes" id="UP000426246">
    <property type="component" value="Chromosome"/>
</dbReference>
<dbReference type="AlphaFoldDB" id="A0A6B8RIM3"/>
<evidence type="ECO:0000256" key="1">
    <source>
        <dbReference type="ARBA" id="ARBA00004651"/>
    </source>
</evidence>
<dbReference type="KEGG" id="ppsc:EHS13_11270"/>
<keyword evidence="12" id="KW-1185">Reference proteome</keyword>
<proteinExistence type="predicted"/>
<protein>
    <submittedName>
        <fullName evidence="11">Sodium:proton antiporter</fullName>
    </submittedName>
</protein>
<feature type="transmembrane region" description="Helical" evidence="9">
    <location>
        <begin position="12"/>
        <end position="33"/>
    </location>
</feature>
<keyword evidence="4" id="KW-1003">Cell membrane</keyword>
<evidence type="ECO:0000256" key="3">
    <source>
        <dbReference type="ARBA" id="ARBA00022449"/>
    </source>
</evidence>
<evidence type="ECO:0000256" key="7">
    <source>
        <dbReference type="ARBA" id="ARBA00023065"/>
    </source>
</evidence>
<feature type="transmembrane region" description="Helical" evidence="9">
    <location>
        <begin position="256"/>
        <end position="275"/>
    </location>
</feature>
<keyword evidence="6 9" id="KW-1133">Transmembrane helix</keyword>
<name>A0A6B8RIM3_9BACL</name>
<keyword evidence="2" id="KW-0813">Transport</keyword>
<dbReference type="Pfam" id="PF00999">
    <property type="entry name" value="Na_H_Exchanger"/>
    <property type="match status" value="1"/>
</dbReference>
<feature type="transmembrane region" description="Helical" evidence="9">
    <location>
        <begin position="355"/>
        <end position="376"/>
    </location>
</feature>
<evidence type="ECO:0000256" key="8">
    <source>
        <dbReference type="ARBA" id="ARBA00023136"/>
    </source>
</evidence>
<comment type="subcellular location">
    <subcellularLocation>
        <location evidence="1">Cell membrane</location>
        <topology evidence="1">Multi-pass membrane protein</topology>
    </subcellularLocation>
</comment>
<evidence type="ECO:0000256" key="6">
    <source>
        <dbReference type="ARBA" id="ARBA00022989"/>
    </source>
</evidence>
<sequence>MQKGVAILHSESVLLAQEFLTSILIMFLIGTIGGKLASKFNIPDVVIFLLIGILLGSNALDLIDIHTDSTINQVILLFGAAFIIFHGGMITHFSILKQVWKTITLLSSLGVLITAFIVAIAASLIFQIDFKVALLLGAILASTDPAALVPIFQKFPIRRKVSQTVIAESAFTDATGAILTVVVFGIIQSGASVNGLTISWQFIQLALGGIVVGAAIGWFAAFLISENDRGLLREFTPMVVVLTVLAVYLLCEKLHFSGFMGVFVAGLMVGNAKSLKLTVLPEQEHAAHQFIDAVGLKLRMLIFILLGSQVDFAILKHYGWSSLLVVVIFMFIARPITVLASLLPDRKAKWKREEIVFFFWARETGVIAAALMGIVVSSGLPDGKLLSAVTFLAILVTLIVQASSTPYVARKLNIRESDDL</sequence>
<evidence type="ECO:0000256" key="4">
    <source>
        <dbReference type="ARBA" id="ARBA00022475"/>
    </source>
</evidence>
<organism evidence="11 12">
    <name type="scientific">Paenibacillus psychroresistens</name>
    <dbReference type="NCBI Taxonomy" id="1778678"/>
    <lineage>
        <taxon>Bacteria</taxon>
        <taxon>Bacillati</taxon>
        <taxon>Bacillota</taxon>
        <taxon>Bacilli</taxon>
        <taxon>Bacillales</taxon>
        <taxon>Paenibacillaceae</taxon>
        <taxon>Paenibacillus</taxon>
    </lineage>
</organism>
<feature type="transmembrane region" description="Helical" evidence="9">
    <location>
        <begin position="231"/>
        <end position="250"/>
    </location>
</feature>
<accession>A0A6B8RIM3</accession>
<evidence type="ECO:0000313" key="12">
    <source>
        <dbReference type="Proteomes" id="UP000426246"/>
    </source>
</evidence>
<dbReference type="EMBL" id="CP034235">
    <property type="protein sequence ID" value="QGQ95422.1"/>
    <property type="molecule type" value="Genomic_DNA"/>
</dbReference>
<feature type="transmembrane region" description="Helical" evidence="9">
    <location>
        <begin position="164"/>
        <end position="187"/>
    </location>
</feature>
<feature type="transmembrane region" description="Helical" evidence="9">
    <location>
        <begin position="388"/>
        <end position="409"/>
    </location>
</feature>
<evidence type="ECO:0000256" key="5">
    <source>
        <dbReference type="ARBA" id="ARBA00022692"/>
    </source>
</evidence>
<evidence type="ECO:0000313" key="11">
    <source>
        <dbReference type="EMBL" id="QGQ95422.1"/>
    </source>
</evidence>
<feature type="transmembrane region" description="Helical" evidence="9">
    <location>
        <begin position="103"/>
        <end position="126"/>
    </location>
</feature>
<evidence type="ECO:0000256" key="2">
    <source>
        <dbReference type="ARBA" id="ARBA00022448"/>
    </source>
</evidence>
<dbReference type="InterPro" id="IPR006153">
    <property type="entry name" value="Cation/H_exchanger_TM"/>
</dbReference>
<gene>
    <name evidence="11" type="ORF">EHS13_11270</name>
</gene>
<dbReference type="GO" id="GO:0005886">
    <property type="term" value="C:plasma membrane"/>
    <property type="evidence" value="ECO:0007669"/>
    <property type="project" value="UniProtKB-SubCell"/>
</dbReference>
<feature type="transmembrane region" description="Helical" evidence="9">
    <location>
        <begin position="296"/>
        <end position="314"/>
    </location>
</feature>